<dbReference type="RefSeq" id="WP_154075348.1">
    <property type="nucleotide sequence ID" value="NZ_CP045929.1"/>
</dbReference>
<reference evidence="6" key="1">
    <citation type="submission" date="2019-11" db="EMBL/GenBank/DDBJ databases">
        <title>The complete genome sequence of Saccharopolyspora sp. E2A.</title>
        <authorList>
            <person name="Zhang G."/>
        </authorList>
    </citation>
    <scope>NUCLEOTIDE SEQUENCE [LARGE SCALE GENOMIC DNA]</scope>
    <source>
        <strain evidence="6">E2A</strain>
    </source>
</reference>
<dbReference type="Pfam" id="PF14011">
    <property type="entry name" value="ESX-1_EspG"/>
    <property type="match status" value="1"/>
</dbReference>
<evidence type="ECO:0000256" key="3">
    <source>
        <dbReference type="ARBA" id="ARBA00022490"/>
    </source>
</evidence>
<sequence>MAVRVDAVIEETVTLSCATYDVLHHGECGDDAVKPAAMEGVSPGATYPERVRVIGEALTELRTAGMATVDTPDRELLDTVRLLHDPHRRMYGWYVRRDGDGETSGGFHLAESDDLAVAAFTANGVVVLEPIEWDEMYATVLSLLPDVPPVGSEPLTVPVHPSSVPVDESGWGTQAASGVLGGVPPGAADAQEETAALERVTSAAAPDFVLQLWASECDPHGREVECDSPLTYYASAHGAALTVHTRLGEGREPHVRMLPATRDALYAELDGLTGCAD</sequence>
<evidence type="ECO:0000313" key="6">
    <source>
        <dbReference type="Proteomes" id="UP000371041"/>
    </source>
</evidence>
<proteinExistence type="inferred from homology"/>
<evidence type="ECO:0000256" key="1">
    <source>
        <dbReference type="ARBA" id="ARBA00004496"/>
    </source>
</evidence>
<dbReference type="AlphaFoldDB" id="A0A5Q3QB97"/>
<evidence type="ECO:0000256" key="4">
    <source>
        <dbReference type="ARBA" id="ARBA00023186"/>
    </source>
</evidence>
<keyword evidence="3" id="KW-0963">Cytoplasm</keyword>
<comment type="similarity">
    <text evidence="2">Belongs to the EspG family.</text>
</comment>
<evidence type="ECO:0000313" key="5">
    <source>
        <dbReference type="EMBL" id="QGK68745.1"/>
    </source>
</evidence>
<name>A0A5Q3QB97_9PSEU</name>
<evidence type="ECO:0000256" key="2">
    <source>
        <dbReference type="ARBA" id="ARBA00006411"/>
    </source>
</evidence>
<dbReference type="EMBL" id="CP045929">
    <property type="protein sequence ID" value="QGK68745.1"/>
    <property type="molecule type" value="Genomic_DNA"/>
</dbReference>
<accession>A0A5Q3QB97</accession>
<comment type="subcellular location">
    <subcellularLocation>
        <location evidence="1">Cytoplasm</location>
    </subcellularLocation>
</comment>
<dbReference type="InterPro" id="IPR025734">
    <property type="entry name" value="EspG"/>
</dbReference>
<protein>
    <submittedName>
        <fullName evidence="5">ESX secretion-associated protein EspG</fullName>
    </submittedName>
</protein>
<dbReference type="Proteomes" id="UP000371041">
    <property type="component" value="Chromosome"/>
</dbReference>
<gene>
    <name evidence="5" type="ORF">GIY23_03525</name>
</gene>
<organism evidence="5 6">
    <name type="scientific">Allosaccharopolyspora coralli</name>
    <dbReference type="NCBI Taxonomy" id="2665642"/>
    <lineage>
        <taxon>Bacteria</taxon>
        <taxon>Bacillati</taxon>
        <taxon>Actinomycetota</taxon>
        <taxon>Actinomycetes</taxon>
        <taxon>Pseudonocardiales</taxon>
        <taxon>Pseudonocardiaceae</taxon>
        <taxon>Allosaccharopolyspora</taxon>
    </lineage>
</organism>
<keyword evidence="4" id="KW-0143">Chaperone</keyword>
<dbReference type="KEGG" id="sace:GIY23_03525"/>
<keyword evidence="6" id="KW-1185">Reference proteome</keyword>